<dbReference type="InterPro" id="IPR009057">
    <property type="entry name" value="Homeodomain-like_sf"/>
</dbReference>
<dbReference type="AlphaFoldDB" id="A0A411WKU0"/>
<evidence type="ECO:0000313" key="2">
    <source>
        <dbReference type="EMBL" id="QBH96802.1"/>
    </source>
</evidence>
<name>A0A411WKU0_9GAMM</name>
<dbReference type="EMBL" id="CP034752">
    <property type="protein sequence ID" value="QBH96802.1"/>
    <property type="molecule type" value="Genomic_DNA"/>
</dbReference>
<dbReference type="Gene3D" id="1.10.10.60">
    <property type="entry name" value="Homeodomain-like"/>
    <property type="match status" value="1"/>
</dbReference>
<dbReference type="RefSeq" id="WP_130591746.1">
    <property type="nucleotide sequence ID" value="NZ_CP034752.1"/>
</dbReference>
<evidence type="ECO:0000313" key="3">
    <source>
        <dbReference type="Proteomes" id="UP000293154"/>
    </source>
</evidence>
<reference evidence="2 3" key="1">
    <citation type="submission" date="2019-03" db="EMBL/GenBank/DDBJ databases">
        <title>Pragia sp. nov. isolated from the gut tract of Carduelis flavirostris.</title>
        <authorList>
            <person name="Ge Y."/>
        </authorList>
    </citation>
    <scope>NUCLEOTIDE SEQUENCE [LARGE SCALE GENOMIC DNA]</scope>
    <source>
        <strain evidence="2 3">CF-458</strain>
    </source>
</reference>
<keyword evidence="3" id="KW-1185">Reference proteome</keyword>
<dbReference type="Proteomes" id="UP000293154">
    <property type="component" value="Chromosome"/>
</dbReference>
<dbReference type="Pfam" id="PF08765">
    <property type="entry name" value="Mor"/>
    <property type="match status" value="1"/>
</dbReference>
<gene>
    <name evidence="2" type="ORF">EKN56_10520</name>
</gene>
<proteinExistence type="predicted"/>
<organism evidence="2 3">
    <name type="scientific">Limnobaculum zhutongyuii</name>
    <dbReference type="NCBI Taxonomy" id="2498113"/>
    <lineage>
        <taxon>Bacteria</taxon>
        <taxon>Pseudomonadati</taxon>
        <taxon>Pseudomonadota</taxon>
        <taxon>Gammaproteobacteria</taxon>
        <taxon>Enterobacterales</taxon>
        <taxon>Budviciaceae</taxon>
        <taxon>Limnobaculum</taxon>
    </lineage>
</organism>
<evidence type="ECO:0000259" key="1">
    <source>
        <dbReference type="Pfam" id="PF08765"/>
    </source>
</evidence>
<protein>
    <submittedName>
        <fullName evidence="2">Transcriptional regulator</fullName>
    </submittedName>
</protein>
<dbReference type="OrthoDB" id="6387485at2"/>
<dbReference type="InterPro" id="IPR014875">
    <property type="entry name" value="Mor_transcription_activator"/>
</dbReference>
<dbReference type="InterPro" id="IPR052411">
    <property type="entry name" value="c-mor_Regulatory_Protein"/>
</dbReference>
<dbReference type="SUPFAM" id="SSF46689">
    <property type="entry name" value="Homeodomain-like"/>
    <property type="match status" value="1"/>
</dbReference>
<sequence length="146" mass="16673">MKEDNLDLFAPDHQELGELLDRLDNIPPAEVSKYWGQMLAGLIDLFCCELKRQGEPEDKALSKAGKLVATLAHYYGGRSCYLPVGDRLKTAIRDNMLYHDYTRGNGDISALAKRYSLTDSRIYQIVKDQMVLHRNRHQLTLFGKES</sequence>
<dbReference type="PANTHER" id="PTHR37812:SF1">
    <property type="entry name" value="MU-LIKE PROPHAGE FLUMU PROTEIN C"/>
    <property type="match status" value="1"/>
</dbReference>
<accession>A0A411WKU0</accession>
<feature type="domain" description="Mor transcription activator" evidence="1">
    <location>
        <begin position="35"/>
        <end position="141"/>
    </location>
</feature>
<dbReference type="KEGG" id="prag:EKN56_10520"/>
<dbReference type="PANTHER" id="PTHR37812">
    <property type="entry name" value="MU-LIKE PROPHAGE FLUMU PROTEIN C"/>
    <property type="match status" value="1"/>
</dbReference>